<dbReference type="PIRSF" id="PIRSF000303">
    <property type="entry name" value="Glutathion_perox"/>
    <property type="match status" value="1"/>
</dbReference>
<dbReference type="AlphaFoldDB" id="A0A0B5QFQ8"/>
<name>A0A0B5QFQ8_CLOBE</name>
<dbReference type="GO" id="GO:0034599">
    <property type="term" value="P:cellular response to oxidative stress"/>
    <property type="evidence" value="ECO:0007669"/>
    <property type="project" value="TreeGrafter"/>
</dbReference>
<dbReference type="InterPro" id="IPR036249">
    <property type="entry name" value="Thioredoxin-like_sf"/>
</dbReference>
<reference evidence="7" key="1">
    <citation type="submission" date="2014-12" db="EMBL/GenBank/DDBJ databases">
        <title>Genome sequence of Clostridium beijerinckii strain 59B.</title>
        <authorList>
            <person name="Little G.T."/>
            <person name="Minton N.P."/>
        </authorList>
    </citation>
    <scope>NUCLEOTIDE SEQUENCE [LARGE SCALE GENOMIC DNA]</scope>
    <source>
        <strain evidence="7">59B</strain>
    </source>
</reference>
<dbReference type="InterPro" id="IPR029760">
    <property type="entry name" value="GPX_CS"/>
</dbReference>
<dbReference type="STRING" id="1520.LF65_00447"/>
<dbReference type="KEGG" id="cbei:LF65_00447"/>
<dbReference type="RefSeq" id="WP_041893777.1">
    <property type="nucleotide sequence ID" value="NZ_CP010086.2"/>
</dbReference>
<dbReference type="PANTHER" id="PTHR11592">
    <property type="entry name" value="GLUTATHIONE PEROXIDASE"/>
    <property type="match status" value="1"/>
</dbReference>
<dbReference type="Gene3D" id="3.40.30.10">
    <property type="entry name" value="Glutaredoxin"/>
    <property type="match status" value="1"/>
</dbReference>
<evidence type="ECO:0000256" key="4">
    <source>
        <dbReference type="PIRSR" id="PIRSR000303-1"/>
    </source>
</evidence>
<comment type="similarity">
    <text evidence="1 5">Belongs to the glutathione peroxidase family.</text>
</comment>
<evidence type="ECO:0000256" key="2">
    <source>
        <dbReference type="ARBA" id="ARBA00022559"/>
    </source>
</evidence>
<dbReference type="CDD" id="cd00340">
    <property type="entry name" value="GSH_Peroxidase"/>
    <property type="match status" value="1"/>
</dbReference>
<dbReference type="Pfam" id="PF00255">
    <property type="entry name" value="GSHPx"/>
    <property type="match status" value="1"/>
</dbReference>
<dbReference type="PROSITE" id="PS51355">
    <property type="entry name" value="GLUTATHIONE_PEROXID_3"/>
    <property type="match status" value="1"/>
</dbReference>
<dbReference type="PROSITE" id="PS00460">
    <property type="entry name" value="GLUTATHIONE_PEROXID_1"/>
    <property type="match status" value="1"/>
</dbReference>
<dbReference type="Proteomes" id="UP000031866">
    <property type="component" value="Chromosome"/>
</dbReference>
<dbReference type="FunFam" id="3.40.30.10:FF:000010">
    <property type="entry name" value="Glutathione peroxidase"/>
    <property type="match status" value="1"/>
</dbReference>
<evidence type="ECO:0000256" key="1">
    <source>
        <dbReference type="ARBA" id="ARBA00006926"/>
    </source>
</evidence>
<keyword evidence="2 5" id="KW-0575">Peroxidase</keyword>
<proteinExistence type="inferred from homology"/>
<evidence type="ECO:0000313" key="6">
    <source>
        <dbReference type="EMBL" id="AJG97091.1"/>
    </source>
</evidence>
<dbReference type="PRINTS" id="PR01011">
    <property type="entry name" value="GLUTPROXDASE"/>
</dbReference>
<dbReference type="PANTHER" id="PTHR11592:SF78">
    <property type="entry name" value="GLUTATHIONE PEROXIDASE"/>
    <property type="match status" value="1"/>
</dbReference>
<sequence>MIYDYLVKDINGNSVSMETYKGKVLLIVNTATGCGFTPQYEGLQKLYDKYKDSGFEILDFPSNQFFEQAPGTNEEISNFCKLTYGTTFKTFAKIDVNGENSDPLYVFLKKEAPIASEDDASKGLYNLLSEKGFNTSGDDIKWNFTKFLVSKEGKVIARFAPTYEPEKIADRIEKLINEK</sequence>
<dbReference type="GO" id="GO:0004601">
    <property type="term" value="F:peroxidase activity"/>
    <property type="evidence" value="ECO:0007669"/>
    <property type="project" value="UniProtKB-KW"/>
</dbReference>
<dbReference type="InterPro" id="IPR029759">
    <property type="entry name" value="GPX_AS"/>
</dbReference>
<gene>
    <name evidence="6" type="ORF">LF65_00447</name>
</gene>
<dbReference type="EMBL" id="CP010086">
    <property type="protein sequence ID" value="AJG97091.1"/>
    <property type="molecule type" value="Genomic_DNA"/>
</dbReference>
<dbReference type="SUPFAM" id="SSF52833">
    <property type="entry name" value="Thioredoxin-like"/>
    <property type="match status" value="1"/>
</dbReference>
<accession>A0A0B5QFQ8</accession>
<dbReference type="PROSITE" id="PS00763">
    <property type="entry name" value="GLUTATHIONE_PEROXID_2"/>
    <property type="match status" value="1"/>
</dbReference>
<feature type="active site" evidence="4">
    <location>
        <position position="34"/>
    </location>
</feature>
<organism evidence="6 7">
    <name type="scientific">Clostridium beijerinckii</name>
    <name type="common">Clostridium MP</name>
    <dbReference type="NCBI Taxonomy" id="1520"/>
    <lineage>
        <taxon>Bacteria</taxon>
        <taxon>Bacillati</taxon>
        <taxon>Bacillota</taxon>
        <taxon>Clostridia</taxon>
        <taxon>Eubacteriales</taxon>
        <taxon>Clostridiaceae</taxon>
        <taxon>Clostridium</taxon>
    </lineage>
</organism>
<dbReference type="InterPro" id="IPR000889">
    <property type="entry name" value="Glutathione_peroxidase"/>
</dbReference>
<evidence type="ECO:0000256" key="5">
    <source>
        <dbReference type="RuleBase" id="RU000499"/>
    </source>
</evidence>
<evidence type="ECO:0000256" key="3">
    <source>
        <dbReference type="ARBA" id="ARBA00023002"/>
    </source>
</evidence>
<protein>
    <recommendedName>
        <fullName evidence="5">Glutathione peroxidase</fullName>
    </recommendedName>
</protein>
<evidence type="ECO:0000313" key="7">
    <source>
        <dbReference type="Proteomes" id="UP000031866"/>
    </source>
</evidence>
<dbReference type="OrthoDB" id="9809733at2"/>
<keyword evidence="3 5" id="KW-0560">Oxidoreductase</keyword>